<evidence type="ECO:0000256" key="5">
    <source>
        <dbReference type="ARBA" id="ARBA00023125"/>
    </source>
</evidence>
<accession>A0A382IFV2</accession>
<evidence type="ECO:0000256" key="6">
    <source>
        <dbReference type="ARBA" id="ARBA00023163"/>
    </source>
</evidence>
<evidence type="ECO:0000313" key="7">
    <source>
        <dbReference type="EMBL" id="SVB98225.1"/>
    </source>
</evidence>
<keyword evidence="3" id="KW-0862">Zinc</keyword>
<evidence type="ECO:0000256" key="2">
    <source>
        <dbReference type="ARBA" id="ARBA00022491"/>
    </source>
</evidence>
<comment type="similarity">
    <text evidence="1">Belongs to the Fur family.</text>
</comment>
<dbReference type="GO" id="GO:0000976">
    <property type="term" value="F:transcription cis-regulatory region binding"/>
    <property type="evidence" value="ECO:0007669"/>
    <property type="project" value="TreeGrafter"/>
</dbReference>
<dbReference type="Gene3D" id="3.30.1490.190">
    <property type="match status" value="1"/>
</dbReference>
<evidence type="ECO:0000256" key="3">
    <source>
        <dbReference type="ARBA" id="ARBA00022833"/>
    </source>
</evidence>
<keyword evidence="5" id="KW-0238">DNA-binding</keyword>
<dbReference type="PANTHER" id="PTHR33202">
    <property type="entry name" value="ZINC UPTAKE REGULATION PROTEIN"/>
    <property type="match status" value="1"/>
</dbReference>
<dbReference type="PANTHER" id="PTHR33202:SF7">
    <property type="entry name" value="FERRIC UPTAKE REGULATION PROTEIN"/>
    <property type="match status" value="1"/>
</dbReference>
<gene>
    <name evidence="7" type="ORF">METZ01_LOCUS251079</name>
</gene>
<protein>
    <recommendedName>
        <fullName evidence="8">Ferric uptake regulation protein</fullName>
    </recommendedName>
</protein>
<dbReference type="Gene3D" id="1.10.10.10">
    <property type="entry name" value="Winged helix-like DNA-binding domain superfamily/Winged helix DNA-binding domain"/>
    <property type="match status" value="1"/>
</dbReference>
<dbReference type="Pfam" id="PF01475">
    <property type="entry name" value="FUR"/>
    <property type="match status" value="1"/>
</dbReference>
<evidence type="ECO:0008006" key="8">
    <source>
        <dbReference type="Google" id="ProtNLM"/>
    </source>
</evidence>
<dbReference type="GO" id="GO:0003700">
    <property type="term" value="F:DNA-binding transcription factor activity"/>
    <property type="evidence" value="ECO:0007669"/>
    <property type="project" value="InterPro"/>
</dbReference>
<keyword evidence="4" id="KW-0805">Transcription regulation</keyword>
<dbReference type="InterPro" id="IPR036390">
    <property type="entry name" value="WH_DNA-bd_sf"/>
</dbReference>
<name>A0A382IFV2_9ZZZZ</name>
<dbReference type="InterPro" id="IPR002481">
    <property type="entry name" value="FUR"/>
</dbReference>
<dbReference type="EMBL" id="UINC01066987">
    <property type="protein sequence ID" value="SVB98225.1"/>
    <property type="molecule type" value="Genomic_DNA"/>
</dbReference>
<dbReference type="SUPFAM" id="SSF46785">
    <property type="entry name" value="Winged helix' DNA-binding domain"/>
    <property type="match status" value="1"/>
</dbReference>
<sequence length="125" mass="14476">MRYSRQRETILQTVKTMDLHPSADDVYSRVRKRMPQISLGTIYRNLNKLVEMGELSCIQDGKMVRYDWKTDHHQHFRCEMCGTLHNVDVSNGQIIDLLTKNSGLKISDISLELSGTCENCMLNKQ</sequence>
<keyword evidence="2" id="KW-0678">Repressor</keyword>
<dbReference type="GO" id="GO:0045892">
    <property type="term" value="P:negative regulation of DNA-templated transcription"/>
    <property type="evidence" value="ECO:0007669"/>
    <property type="project" value="TreeGrafter"/>
</dbReference>
<dbReference type="CDD" id="cd07153">
    <property type="entry name" value="Fur_like"/>
    <property type="match status" value="1"/>
</dbReference>
<dbReference type="InterPro" id="IPR036388">
    <property type="entry name" value="WH-like_DNA-bd_sf"/>
</dbReference>
<dbReference type="InterPro" id="IPR043135">
    <property type="entry name" value="Fur_C"/>
</dbReference>
<reference evidence="7" key="1">
    <citation type="submission" date="2018-05" db="EMBL/GenBank/DDBJ databases">
        <authorList>
            <person name="Lanie J.A."/>
            <person name="Ng W.-L."/>
            <person name="Kazmierczak K.M."/>
            <person name="Andrzejewski T.M."/>
            <person name="Davidsen T.M."/>
            <person name="Wayne K.J."/>
            <person name="Tettelin H."/>
            <person name="Glass J.I."/>
            <person name="Rusch D."/>
            <person name="Podicherti R."/>
            <person name="Tsui H.-C.T."/>
            <person name="Winkler M.E."/>
        </authorList>
    </citation>
    <scope>NUCLEOTIDE SEQUENCE</scope>
</reference>
<organism evidence="7">
    <name type="scientific">marine metagenome</name>
    <dbReference type="NCBI Taxonomy" id="408172"/>
    <lineage>
        <taxon>unclassified sequences</taxon>
        <taxon>metagenomes</taxon>
        <taxon>ecological metagenomes</taxon>
    </lineage>
</organism>
<evidence type="ECO:0000256" key="1">
    <source>
        <dbReference type="ARBA" id="ARBA00007957"/>
    </source>
</evidence>
<dbReference type="AlphaFoldDB" id="A0A382IFV2"/>
<dbReference type="GO" id="GO:0008270">
    <property type="term" value="F:zinc ion binding"/>
    <property type="evidence" value="ECO:0007669"/>
    <property type="project" value="TreeGrafter"/>
</dbReference>
<dbReference type="GO" id="GO:1900376">
    <property type="term" value="P:regulation of secondary metabolite biosynthetic process"/>
    <property type="evidence" value="ECO:0007669"/>
    <property type="project" value="TreeGrafter"/>
</dbReference>
<keyword evidence="6" id="KW-0804">Transcription</keyword>
<proteinExistence type="inferred from homology"/>
<evidence type="ECO:0000256" key="4">
    <source>
        <dbReference type="ARBA" id="ARBA00023015"/>
    </source>
</evidence>